<accession>A0ACC0UDC4</accession>
<keyword evidence="2" id="KW-1185">Reference proteome</keyword>
<dbReference type="Proteomes" id="UP001207468">
    <property type="component" value="Unassembled WGS sequence"/>
</dbReference>
<proteinExistence type="predicted"/>
<gene>
    <name evidence="1" type="ORF">F5148DRAFT_745624</name>
</gene>
<name>A0ACC0UDC4_9AGAM</name>
<evidence type="ECO:0000313" key="2">
    <source>
        <dbReference type="Proteomes" id="UP001207468"/>
    </source>
</evidence>
<dbReference type="EMBL" id="JAGFNK010000062">
    <property type="protein sequence ID" value="KAI9509511.1"/>
    <property type="molecule type" value="Genomic_DNA"/>
</dbReference>
<evidence type="ECO:0000313" key="1">
    <source>
        <dbReference type="EMBL" id="KAI9509511.1"/>
    </source>
</evidence>
<organism evidence="1 2">
    <name type="scientific">Russula earlei</name>
    <dbReference type="NCBI Taxonomy" id="71964"/>
    <lineage>
        <taxon>Eukaryota</taxon>
        <taxon>Fungi</taxon>
        <taxon>Dikarya</taxon>
        <taxon>Basidiomycota</taxon>
        <taxon>Agaricomycotina</taxon>
        <taxon>Agaricomycetes</taxon>
        <taxon>Russulales</taxon>
        <taxon>Russulaceae</taxon>
        <taxon>Russula</taxon>
    </lineage>
</organism>
<sequence>MHFGYVPRDIFRAVLSDSHHIYRQNMAAIDHSPEKLDAMLREVAHGSGLLRNHPIHCAIVINSRHKIGDELEWNVDFRSIWMAKAAVLKFQDYKEEQVFELMSRLGPIPQGATLASWLFEAYVHRRIAAGINGCALRKMTFCANPPKFVFQSPGSSESSSRPFGRRSNKEFRDFPKTFSPNVTTDPLLPTSLSSMRSLSRMTITTQPQCMFRVFQMTTSRSMGVCRRATATPWFSRSSTPFAHSPRTPKRSSIASHRHAAKFSLTRLITTAEEAKMEGAVSSSTKIDNKFQPGIKSRFTTSLSVLKTFRARMRSTNGYYQRVGIKIMAETGICWRFPSKFVSRSPCFALAMPSHTMMASFMLLQSSGCES</sequence>
<protein>
    <submittedName>
        <fullName evidence="1">Uncharacterized protein</fullName>
    </submittedName>
</protein>
<reference evidence="1" key="1">
    <citation type="submission" date="2021-03" db="EMBL/GenBank/DDBJ databases">
        <title>Evolutionary priming and transition to the ectomycorrhizal habit in an iconic lineage of mushroom-forming fungi: is preadaptation a requirement?</title>
        <authorList>
            <consortium name="DOE Joint Genome Institute"/>
            <person name="Looney B.P."/>
            <person name="Miyauchi S."/>
            <person name="Morin E."/>
            <person name="Drula E."/>
            <person name="Courty P.E."/>
            <person name="Chicoki N."/>
            <person name="Fauchery L."/>
            <person name="Kohler A."/>
            <person name="Kuo A."/>
            <person name="LaButti K."/>
            <person name="Pangilinan J."/>
            <person name="Lipzen A."/>
            <person name="Riley R."/>
            <person name="Andreopoulos W."/>
            <person name="He G."/>
            <person name="Johnson J."/>
            <person name="Barry K.W."/>
            <person name="Grigoriev I.V."/>
            <person name="Nagy L."/>
            <person name="Hibbett D."/>
            <person name="Henrissat B."/>
            <person name="Matheny P.B."/>
            <person name="Labbe J."/>
            <person name="Martin A.F."/>
        </authorList>
    </citation>
    <scope>NUCLEOTIDE SEQUENCE</scope>
    <source>
        <strain evidence="1">BPL698</strain>
    </source>
</reference>
<comment type="caution">
    <text evidence="1">The sequence shown here is derived from an EMBL/GenBank/DDBJ whole genome shotgun (WGS) entry which is preliminary data.</text>
</comment>